<dbReference type="RefSeq" id="XP_062696190.1">
    <property type="nucleotide sequence ID" value="XM_062840677.1"/>
</dbReference>
<accession>A0AAJ0IDV7</accession>
<dbReference type="Proteomes" id="UP001285908">
    <property type="component" value="Unassembled WGS sequence"/>
</dbReference>
<organism evidence="3 4">
    <name type="scientific">Neurospora hispaniola</name>
    <dbReference type="NCBI Taxonomy" id="588809"/>
    <lineage>
        <taxon>Eukaryota</taxon>
        <taxon>Fungi</taxon>
        <taxon>Dikarya</taxon>
        <taxon>Ascomycota</taxon>
        <taxon>Pezizomycotina</taxon>
        <taxon>Sordariomycetes</taxon>
        <taxon>Sordariomycetidae</taxon>
        <taxon>Sordariales</taxon>
        <taxon>Sordariaceae</taxon>
        <taxon>Neurospora</taxon>
    </lineage>
</organism>
<keyword evidence="4" id="KW-1185">Reference proteome</keyword>
<dbReference type="GeneID" id="87878299"/>
<dbReference type="EMBL" id="JAULSX010000002">
    <property type="protein sequence ID" value="KAK3497926.1"/>
    <property type="molecule type" value="Genomic_DNA"/>
</dbReference>
<feature type="region of interest" description="Disordered" evidence="1">
    <location>
        <begin position="141"/>
        <end position="180"/>
    </location>
</feature>
<feature type="chain" id="PRO_5042491033" description="Secreted protein" evidence="2">
    <location>
        <begin position="17"/>
        <end position="267"/>
    </location>
</feature>
<keyword evidence="2" id="KW-0732">Signal</keyword>
<evidence type="ECO:0000313" key="3">
    <source>
        <dbReference type="EMBL" id="KAK3497926.1"/>
    </source>
</evidence>
<protein>
    <recommendedName>
        <fullName evidence="5">Secreted protein</fullName>
    </recommendedName>
</protein>
<evidence type="ECO:0000256" key="1">
    <source>
        <dbReference type="SAM" id="MobiDB-lite"/>
    </source>
</evidence>
<proteinExistence type="predicted"/>
<sequence length="267" mass="29350">MHSGLLFVLVFDVADARSSGSASECGVPFQPSPDVVDDVGKGRNGEDSSFWRRISGLSLLLVEQGRPVHRESKSLIEHTVNKRMDTMTGKRSKYVRENKNLEVGKSNKDKVAFRLLATNGKLQSDKTTAGDNPRVYPLYPRNHAPTIPNPSSKPGKAPQGPSGASIFGIPGRSRPIGAAGHVGRPETNSMLSPVGNPSFTRPSSFFPESLRRILRIPIHQKHHDSDFAPPTWRITRSTLNRIVVLGNAAPRRLYRQVVPPFVPGPWQ</sequence>
<reference evidence="3 4" key="1">
    <citation type="journal article" date="2023" name="Mol. Phylogenet. Evol.">
        <title>Genome-scale phylogeny and comparative genomics of the fungal order Sordariales.</title>
        <authorList>
            <person name="Hensen N."/>
            <person name="Bonometti L."/>
            <person name="Westerberg I."/>
            <person name="Brannstrom I.O."/>
            <person name="Guillou S."/>
            <person name="Cros-Aarteil S."/>
            <person name="Calhoun S."/>
            <person name="Haridas S."/>
            <person name="Kuo A."/>
            <person name="Mondo S."/>
            <person name="Pangilinan J."/>
            <person name="Riley R."/>
            <person name="LaButti K."/>
            <person name="Andreopoulos B."/>
            <person name="Lipzen A."/>
            <person name="Chen C."/>
            <person name="Yan M."/>
            <person name="Daum C."/>
            <person name="Ng V."/>
            <person name="Clum A."/>
            <person name="Steindorff A."/>
            <person name="Ohm R.A."/>
            <person name="Martin F."/>
            <person name="Silar P."/>
            <person name="Natvig D.O."/>
            <person name="Lalanne C."/>
            <person name="Gautier V."/>
            <person name="Ament-Velasquez S.L."/>
            <person name="Kruys A."/>
            <person name="Hutchinson M.I."/>
            <person name="Powell A.J."/>
            <person name="Barry K."/>
            <person name="Miller A.N."/>
            <person name="Grigoriev I.V."/>
            <person name="Debuchy R."/>
            <person name="Gladieux P."/>
            <person name="Hiltunen Thoren M."/>
            <person name="Johannesson H."/>
        </authorList>
    </citation>
    <scope>NUCLEOTIDE SEQUENCE [LARGE SCALE GENOMIC DNA]</scope>
    <source>
        <strain evidence="3 4">FGSC 10403</strain>
    </source>
</reference>
<evidence type="ECO:0000313" key="4">
    <source>
        <dbReference type="Proteomes" id="UP001285908"/>
    </source>
</evidence>
<feature type="signal peptide" evidence="2">
    <location>
        <begin position="1"/>
        <end position="16"/>
    </location>
</feature>
<evidence type="ECO:0000256" key="2">
    <source>
        <dbReference type="SAM" id="SignalP"/>
    </source>
</evidence>
<dbReference type="AlphaFoldDB" id="A0AAJ0IDV7"/>
<comment type="caution">
    <text evidence="3">The sequence shown here is derived from an EMBL/GenBank/DDBJ whole genome shotgun (WGS) entry which is preliminary data.</text>
</comment>
<evidence type="ECO:0008006" key="5">
    <source>
        <dbReference type="Google" id="ProtNLM"/>
    </source>
</evidence>
<gene>
    <name evidence="3" type="ORF">B0T23DRAFT_438954</name>
</gene>
<name>A0AAJ0IDV7_9PEZI</name>